<evidence type="ECO:0000313" key="2">
    <source>
        <dbReference type="Proteomes" id="UP000241818"/>
    </source>
</evidence>
<keyword evidence="2" id="KW-1185">Reference proteome</keyword>
<dbReference type="RefSeq" id="XP_024718814.1">
    <property type="nucleotide sequence ID" value="XM_024864359.1"/>
</dbReference>
<organism evidence="1 2">
    <name type="scientific">Amorphotheca resinae ATCC 22711</name>
    <dbReference type="NCBI Taxonomy" id="857342"/>
    <lineage>
        <taxon>Eukaryota</taxon>
        <taxon>Fungi</taxon>
        <taxon>Dikarya</taxon>
        <taxon>Ascomycota</taxon>
        <taxon>Pezizomycotina</taxon>
        <taxon>Leotiomycetes</taxon>
        <taxon>Helotiales</taxon>
        <taxon>Amorphothecaceae</taxon>
        <taxon>Amorphotheca</taxon>
    </lineage>
</organism>
<accession>A0A2T3AVY9</accession>
<dbReference type="OrthoDB" id="2019572at2759"/>
<dbReference type="STRING" id="857342.A0A2T3AVY9"/>
<dbReference type="GeneID" id="36572440"/>
<dbReference type="AlphaFoldDB" id="A0A2T3AVY9"/>
<dbReference type="PANTHER" id="PTHR32208">
    <property type="entry name" value="SECRETED PROTEIN-RELATED"/>
    <property type="match status" value="1"/>
</dbReference>
<dbReference type="PANTHER" id="PTHR32208:SF105">
    <property type="entry name" value="COPPER RADICAL OXIDASE"/>
    <property type="match status" value="1"/>
</dbReference>
<gene>
    <name evidence="1" type="ORF">M430DRAFT_20738</name>
</gene>
<evidence type="ECO:0000313" key="1">
    <source>
        <dbReference type="EMBL" id="PSS12823.1"/>
    </source>
</evidence>
<dbReference type="Proteomes" id="UP000241818">
    <property type="component" value="Unassembled WGS sequence"/>
</dbReference>
<dbReference type="EMBL" id="KZ679014">
    <property type="protein sequence ID" value="PSS12823.1"/>
    <property type="molecule type" value="Genomic_DNA"/>
</dbReference>
<evidence type="ECO:0008006" key="3">
    <source>
        <dbReference type="Google" id="ProtNLM"/>
    </source>
</evidence>
<sequence length="225" mass="23810">MIRVSISTFRYSCITRCQAYNYNAAGIELGTQYYCDDVENILIASDQVAPALVDDSKCSVACSGQLPRGDKMTTDVFCAAGLTLPDKGGRQLSVGDWNGNPNGGVEGETSKHNVQQPTLEFIPAIGVPDPSAYSGNSNAIDITIEARILDEVTGKTTKTLPNTPGAVNDDTGGRTYSLEGSMSLMPQYVPYTDPLTVLICGGSTPGGHYALDNCVSIQLKAQNSV</sequence>
<protein>
    <recommendedName>
        <fullName evidence="3">WSC domain-containing protein</fullName>
    </recommendedName>
</protein>
<proteinExistence type="predicted"/>
<name>A0A2T3AVY9_AMORE</name>
<reference evidence="1 2" key="1">
    <citation type="journal article" date="2018" name="New Phytol.">
        <title>Comparative genomics and transcriptomics depict ericoid mycorrhizal fungi as versatile saprotrophs and plant mutualists.</title>
        <authorList>
            <person name="Martino E."/>
            <person name="Morin E."/>
            <person name="Grelet G.A."/>
            <person name="Kuo A."/>
            <person name="Kohler A."/>
            <person name="Daghino S."/>
            <person name="Barry K.W."/>
            <person name="Cichocki N."/>
            <person name="Clum A."/>
            <person name="Dockter R.B."/>
            <person name="Hainaut M."/>
            <person name="Kuo R.C."/>
            <person name="LaButti K."/>
            <person name="Lindahl B.D."/>
            <person name="Lindquist E.A."/>
            <person name="Lipzen A."/>
            <person name="Khouja H.R."/>
            <person name="Magnuson J."/>
            <person name="Murat C."/>
            <person name="Ohm R.A."/>
            <person name="Singer S.W."/>
            <person name="Spatafora J.W."/>
            <person name="Wang M."/>
            <person name="Veneault-Fourrey C."/>
            <person name="Henrissat B."/>
            <person name="Grigoriev I.V."/>
            <person name="Martin F.M."/>
            <person name="Perotto S."/>
        </authorList>
    </citation>
    <scope>NUCLEOTIDE SEQUENCE [LARGE SCALE GENOMIC DNA]</scope>
    <source>
        <strain evidence="1 2">ATCC 22711</strain>
    </source>
</reference>
<dbReference type="InParanoid" id="A0A2T3AVY9"/>